<dbReference type="Pfam" id="PF00480">
    <property type="entry name" value="ROK"/>
    <property type="match status" value="1"/>
</dbReference>
<dbReference type="PANTHER" id="PTHR18964">
    <property type="entry name" value="ROK (REPRESSOR, ORF, KINASE) FAMILY"/>
    <property type="match status" value="1"/>
</dbReference>
<sequence>MLLGVIDIGGTSIKYGAVNKMGKLLYNGAVPTEAHLGGLEVVRKVNQLCEKLMDAYEIEGISISSAGQIDSVSGTVVFATDNIPGYTGVPVEDMVSNHTGLSVKVENDVNCTALGEYWQGAAFGVNNFLCVTIGTGIGGALFLHGKLYTGTHFSAGELGHIHLYPDGKPCTCGNYGCFERYASSSALDEMVTSEFGSEVDLKLFFSLVRQGDAVSLKIFDRWIGDLTTGLRSLVHIFNPELIVIGGGITAQGEFLRSAIEDSLLPQTMPNHRHSLQVKLAEHDNQANLLGAAKHYLMTQ</sequence>
<evidence type="ECO:0000313" key="3">
    <source>
        <dbReference type="Proteomes" id="UP001221597"/>
    </source>
</evidence>
<reference evidence="2 3" key="1">
    <citation type="submission" date="2023-04" db="EMBL/GenBank/DDBJ databases">
        <title>Genome sequence of Halobacillus naozhouensis KACC 21980.</title>
        <authorList>
            <person name="Kim S."/>
            <person name="Heo J."/>
            <person name="Kwon S.-W."/>
        </authorList>
    </citation>
    <scope>NUCLEOTIDE SEQUENCE [LARGE SCALE GENOMIC DNA]</scope>
    <source>
        <strain evidence="2 3">KCTC 13234</strain>
    </source>
</reference>
<accession>A0ABY8J0U2</accession>
<dbReference type="InterPro" id="IPR000600">
    <property type="entry name" value="ROK"/>
</dbReference>
<comment type="similarity">
    <text evidence="1">Belongs to the ROK (NagC/XylR) family.</text>
</comment>
<evidence type="ECO:0000256" key="1">
    <source>
        <dbReference type="ARBA" id="ARBA00006479"/>
    </source>
</evidence>
<dbReference type="Gene3D" id="3.30.420.40">
    <property type="match status" value="2"/>
</dbReference>
<protein>
    <submittedName>
        <fullName evidence="2">ROK family protein</fullName>
    </submittedName>
</protein>
<dbReference type="PANTHER" id="PTHR18964:SF165">
    <property type="entry name" value="BETA-GLUCOSIDE KINASE"/>
    <property type="match status" value="1"/>
</dbReference>
<organism evidence="2 3">
    <name type="scientific">Halobacillus naozhouensis</name>
    <dbReference type="NCBI Taxonomy" id="554880"/>
    <lineage>
        <taxon>Bacteria</taxon>
        <taxon>Bacillati</taxon>
        <taxon>Bacillota</taxon>
        <taxon>Bacilli</taxon>
        <taxon>Bacillales</taxon>
        <taxon>Bacillaceae</taxon>
        <taxon>Halobacillus</taxon>
    </lineage>
</organism>
<dbReference type="SUPFAM" id="SSF53067">
    <property type="entry name" value="Actin-like ATPase domain"/>
    <property type="match status" value="1"/>
</dbReference>
<dbReference type="RefSeq" id="WP_283077633.1">
    <property type="nucleotide sequence ID" value="NZ_CP121671.1"/>
</dbReference>
<gene>
    <name evidence="2" type="ORF">P9989_04560</name>
</gene>
<dbReference type="CDD" id="cd24068">
    <property type="entry name" value="ASKHA_NBD_ROK_FnNanK-like"/>
    <property type="match status" value="1"/>
</dbReference>
<dbReference type="PROSITE" id="PS01125">
    <property type="entry name" value="ROK"/>
    <property type="match status" value="1"/>
</dbReference>
<dbReference type="InterPro" id="IPR049874">
    <property type="entry name" value="ROK_cs"/>
</dbReference>
<proteinExistence type="inferred from homology"/>
<name>A0ABY8J0U2_9BACI</name>
<dbReference type="InterPro" id="IPR043129">
    <property type="entry name" value="ATPase_NBD"/>
</dbReference>
<dbReference type="Proteomes" id="UP001221597">
    <property type="component" value="Chromosome"/>
</dbReference>
<dbReference type="EMBL" id="CP121671">
    <property type="protein sequence ID" value="WFT75667.1"/>
    <property type="molecule type" value="Genomic_DNA"/>
</dbReference>
<evidence type="ECO:0000313" key="2">
    <source>
        <dbReference type="EMBL" id="WFT75667.1"/>
    </source>
</evidence>
<keyword evidence="3" id="KW-1185">Reference proteome</keyword>